<dbReference type="InterPro" id="IPR052018">
    <property type="entry name" value="PHP_domain"/>
</dbReference>
<organism evidence="3 5">
    <name type="scientific">Alteromonas stellipolaris</name>
    <dbReference type="NCBI Taxonomy" id="233316"/>
    <lineage>
        <taxon>Bacteria</taxon>
        <taxon>Pseudomonadati</taxon>
        <taxon>Pseudomonadota</taxon>
        <taxon>Gammaproteobacteria</taxon>
        <taxon>Alteromonadales</taxon>
        <taxon>Alteromonadaceae</taxon>
        <taxon>Alteromonas/Salinimonas group</taxon>
        <taxon>Alteromonas</taxon>
    </lineage>
</organism>
<reference evidence="3" key="2">
    <citation type="submission" date="2023-07" db="EMBL/GenBank/DDBJ databases">
        <title>Genome content predicts the carbon catabolic preferences of heterotrophic bacteria.</title>
        <authorList>
            <person name="Gralka M."/>
        </authorList>
    </citation>
    <scope>NUCLEOTIDE SEQUENCE</scope>
    <source>
        <strain evidence="3">F2M12</strain>
    </source>
</reference>
<dbReference type="GO" id="GO:0035312">
    <property type="term" value="F:5'-3' DNA exonuclease activity"/>
    <property type="evidence" value="ECO:0007669"/>
    <property type="project" value="TreeGrafter"/>
</dbReference>
<reference evidence="2 4" key="1">
    <citation type="submission" date="2015-12" db="EMBL/GenBank/DDBJ databases">
        <title>Intraspecies pangenome expansion in the marine bacterium Alteromonas.</title>
        <authorList>
            <person name="Lopez-Perez M."/>
            <person name="Rodriguez-Valera F."/>
        </authorList>
    </citation>
    <scope>NUCLEOTIDE SEQUENCE [LARGE SCALE GENOMIC DNA]</scope>
    <source>
        <strain evidence="2 4">LMG 21861</strain>
    </source>
</reference>
<dbReference type="InterPro" id="IPR004013">
    <property type="entry name" value="PHP_dom"/>
</dbReference>
<dbReference type="KEGG" id="asq:AVL57_09290"/>
<feature type="domain" description="Polymerase/histidinol phosphatase N-terminal" evidence="1">
    <location>
        <begin position="3"/>
        <end position="70"/>
    </location>
</feature>
<dbReference type="AlphaFoldDB" id="A0AAW7Z6T7"/>
<dbReference type="EMBL" id="CP013926">
    <property type="protein sequence ID" value="AMJ76367.1"/>
    <property type="molecule type" value="Genomic_DNA"/>
</dbReference>
<proteinExistence type="predicted"/>
<keyword evidence="4" id="KW-1185">Reference proteome</keyword>
<dbReference type="PANTHER" id="PTHR42924:SF3">
    <property type="entry name" value="POLYMERASE_HISTIDINOL PHOSPHATASE N-TERMINAL DOMAIN-CONTAINING PROTEIN"/>
    <property type="match status" value="1"/>
</dbReference>
<evidence type="ECO:0000259" key="1">
    <source>
        <dbReference type="SMART" id="SM00481"/>
    </source>
</evidence>
<dbReference type="SMART" id="SM00481">
    <property type="entry name" value="POLIIIAc"/>
    <property type="match status" value="1"/>
</dbReference>
<dbReference type="PANTHER" id="PTHR42924">
    <property type="entry name" value="EXONUCLEASE"/>
    <property type="match status" value="1"/>
</dbReference>
<dbReference type="Proteomes" id="UP000056750">
    <property type="component" value="Chromosome"/>
</dbReference>
<evidence type="ECO:0000313" key="2">
    <source>
        <dbReference type="EMBL" id="AMJ76367.1"/>
    </source>
</evidence>
<dbReference type="Pfam" id="PF02811">
    <property type="entry name" value="PHP"/>
    <property type="match status" value="1"/>
</dbReference>
<sequence length="294" mass="31965">MKIDLHSHTKFSDGHLTAEELILRAHTMQVDVLAITDHDTVAGLEMAHNTQAKQKRPLKIIDGVEISTNWHGFDIHVVGLNVDRTNPTFLAQLEGQAQTRQARAEKIAEKLGKCGFEGVLPRAMALAGEGQVTRAHFARVLVNNYGVGTMNAAFKKYLGKGKRAAVKADWPSVETAIEWIQGAGGQAVLAHPVHYDMTAKWLRRLVDLFAQAGGDAIETAFPGISKDKQALVNELAASHDLLASAGSDFHFPSRWTELGKNLGISSNLTPIWHDWPVVEGFADAVNQSAPSVSN</sequence>
<dbReference type="SUPFAM" id="SSF89550">
    <property type="entry name" value="PHP domain-like"/>
    <property type="match status" value="1"/>
</dbReference>
<dbReference type="InterPro" id="IPR016195">
    <property type="entry name" value="Pol/histidinol_Pase-like"/>
</dbReference>
<accession>A0AAW7Z6T7</accession>
<dbReference type="InterPro" id="IPR003141">
    <property type="entry name" value="Pol/His_phosphatase_N"/>
</dbReference>
<name>A0AAW7Z6T7_9ALTE</name>
<dbReference type="RefSeq" id="WP_057796249.1">
    <property type="nucleotide sequence ID" value="NZ_CANLMS010000003.1"/>
</dbReference>
<dbReference type="GO" id="GO:0004534">
    <property type="term" value="F:5'-3' RNA exonuclease activity"/>
    <property type="evidence" value="ECO:0007669"/>
    <property type="project" value="TreeGrafter"/>
</dbReference>
<evidence type="ECO:0000313" key="5">
    <source>
        <dbReference type="Proteomes" id="UP001170717"/>
    </source>
</evidence>
<dbReference type="Gene3D" id="1.10.150.650">
    <property type="match status" value="1"/>
</dbReference>
<dbReference type="Gene3D" id="3.20.20.140">
    <property type="entry name" value="Metal-dependent hydrolases"/>
    <property type="match status" value="1"/>
</dbReference>
<dbReference type="EMBL" id="JAUOQI010000017">
    <property type="protein sequence ID" value="MDO6579284.1"/>
    <property type="molecule type" value="Genomic_DNA"/>
</dbReference>
<dbReference type="Proteomes" id="UP001170717">
    <property type="component" value="Unassembled WGS sequence"/>
</dbReference>
<evidence type="ECO:0000313" key="4">
    <source>
        <dbReference type="Proteomes" id="UP000056750"/>
    </source>
</evidence>
<evidence type="ECO:0000313" key="3">
    <source>
        <dbReference type="EMBL" id="MDO6579284.1"/>
    </source>
</evidence>
<gene>
    <name evidence="2" type="ORF">AVL57_09290</name>
    <name evidence="3" type="ORF">Q4527_17910</name>
</gene>
<protein>
    <submittedName>
        <fullName evidence="3">PHP domain-containing protein</fullName>
    </submittedName>
    <submittedName>
        <fullName evidence="2">S-adenosylmethionine tRNA ribosyltransferase</fullName>
    </submittedName>
</protein>
<dbReference type="CDD" id="cd07438">
    <property type="entry name" value="PHP_HisPPase_AMP"/>
    <property type="match status" value="1"/>
</dbReference>